<dbReference type="EMBL" id="CAJVQC010106315">
    <property type="protein sequence ID" value="CAG8833377.1"/>
    <property type="molecule type" value="Genomic_DNA"/>
</dbReference>
<proteinExistence type="predicted"/>
<organism evidence="1 2">
    <name type="scientific">Racocetra persica</name>
    <dbReference type="NCBI Taxonomy" id="160502"/>
    <lineage>
        <taxon>Eukaryota</taxon>
        <taxon>Fungi</taxon>
        <taxon>Fungi incertae sedis</taxon>
        <taxon>Mucoromycota</taxon>
        <taxon>Glomeromycotina</taxon>
        <taxon>Glomeromycetes</taxon>
        <taxon>Diversisporales</taxon>
        <taxon>Gigasporaceae</taxon>
        <taxon>Racocetra</taxon>
    </lineage>
</organism>
<feature type="non-terminal residue" evidence="1">
    <location>
        <position position="1"/>
    </location>
</feature>
<comment type="caution">
    <text evidence="1">The sequence shown here is derived from an EMBL/GenBank/DDBJ whole genome shotgun (WGS) entry which is preliminary data.</text>
</comment>
<accession>A0ACA9SDS5</accession>
<dbReference type="Proteomes" id="UP000789920">
    <property type="component" value="Unassembled WGS sequence"/>
</dbReference>
<name>A0ACA9SDS5_9GLOM</name>
<keyword evidence="2" id="KW-1185">Reference proteome</keyword>
<reference evidence="1" key="1">
    <citation type="submission" date="2021-06" db="EMBL/GenBank/DDBJ databases">
        <authorList>
            <person name="Kallberg Y."/>
            <person name="Tangrot J."/>
            <person name="Rosling A."/>
        </authorList>
    </citation>
    <scope>NUCLEOTIDE SEQUENCE</scope>
    <source>
        <strain evidence="1">MA461A</strain>
    </source>
</reference>
<sequence>YVALTAEVPTTPLLTVNTSLNRQQREKVKEILLNNHQIFAENISKEGQTLELGQTKEVCYKINTPDAKLIKQQAYRASPNDLEFLKKEIKEIEK</sequence>
<gene>
    <name evidence="1" type="ORF">RPERSI_LOCUS28805</name>
</gene>
<protein>
    <submittedName>
        <fullName evidence="1">31034_t:CDS:1</fullName>
    </submittedName>
</protein>
<feature type="non-terminal residue" evidence="1">
    <location>
        <position position="94"/>
    </location>
</feature>
<evidence type="ECO:0000313" key="2">
    <source>
        <dbReference type="Proteomes" id="UP000789920"/>
    </source>
</evidence>
<evidence type="ECO:0000313" key="1">
    <source>
        <dbReference type="EMBL" id="CAG8833377.1"/>
    </source>
</evidence>